<dbReference type="PANTHER" id="PTHR43685">
    <property type="entry name" value="GLYCOSYLTRANSFERASE"/>
    <property type="match status" value="1"/>
</dbReference>
<feature type="domain" description="WsaF C-terminal" evidence="2">
    <location>
        <begin position="599"/>
        <end position="722"/>
    </location>
</feature>
<evidence type="ECO:0000259" key="2">
    <source>
        <dbReference type="Pfam" id="PF22772"/>
    </source>
</evidence>
<dbReference type="SUPFAM" id="SSF53756">
    <property type="entry name" value="UDP-Glycosyltransferase/glycogen phosphorylase"/>
    <property type="match status" value="1"/>
</dbReference>
<dbReference type="InterPro" id="IPR055050">
    <property type="entry name" value="WsaF_C"/>
</dbReference>
<dbReference type="Proteomes" id="UP000320653">
    <property type="component" value="Unassembled WGS sequence"/>
</dbReference>
<feature type="domain" description="Glycosyltransferase 2-like" evidence="1">
    <location>
        <begin position="798"/>
        <end position="979"/>
    </location>
</feature>
<dbReference type="InterPro" id="IPR007739">
    <property type="entry name" value="RgpF"/>
</dbReference>
<protein>
    <submittedName>
        <fullName evidence="3">Glycosyl transferase family 1</fullName>
    </submittedName>
</protein>
<dbReference type="InterPro" id="IPR050834">
    <property type="entry name" value="Glycosyltransf_2"/>
</dbReference>
<dbReference type="PANTHER" id="PTHR43685:SF13">
    <property type="entry name" value="O ANTIGEN BIOSYNTHESIS RHAMNOSYLTRANSFERASE RFBN"/>
    <property type="match status" value="1"/>
</dbReference>
<dbReference type="AlphaFoldDB" id="A0A561R3J4"/>
<dbReference type="Pfam" id="PF22772">
    <property type="entry name" value="WsaF_C"/>
    <property type="match status" value="1"/>
</dbReference>
<dbReference type="Gene3D" id="3.40.50.11090">
    <property type="match status" value="1"/>
</dbReference>
<dbReference type="Pfam" id="PF05045">
    <property type="entry name" value="RgpF"/>
    <property type="match status" value="1"/>
</dbReference>
<keyword evidence="3" id="KW-0808">Transferase</keyword>
<dbReference type="Gene3D" id="3.40.50.2000">
    <property type="entry name" value="Glycogen Phosphorylase B"/>
    <property type="match status" value="1"/>
</dbReference>
<dbReference type="SUPFAM" id="SSF53448">
    <property type="entry name" value="Nucleotide-diphospho-sugar transferases"/>
    <property type="match status" value="1"/>
</dbReference>
<reference evidence="3 4" key="1">
    <citation type="submission" date="2019-06" db="EMBL/GenBank/DDBJ databases">
        <title>Sorghum-associated microbial communities from plants grown in Nebraska, USA.</title>
        <authorList>
            <person name="Schachtman D."/>
        </authorList>
    </citation>
    <scope>NUCLEOTIDE SEQUENCE [LARGE SCALE GENOMIC DNA]</scope>
    <source>
        <strain evidence="3 4">1225</strain>
    </source>
</reference>
<gene>
    <name evidence="3" type="ORF">FHW37_102802</name>
</gene>
<evidence type="ECO:0000313" key="4">
    <source>
        <dbReference type="Proteomes" id="UP000320653"/>
    </source>
</evidence>
<name>A0A561R3J4_9HYPH</name>
<dbReference type="InterPro" id="IPR029044">
    <property type="entry name" value="Nucleotide-diphossugar_trans"/>
</dbReference>
<dbReference type="CDD" id="cd00761">
    <property type="entry name" value="Glyco_tranf_GTA_type"/>
    <property type="match status" value="1"/>
</dbReference>
<dbReference type="InterPro" id="IPR001173">
    <property type="entry name" value="Glyco_trans_2-like"/>
</dbReference>
<dbReference type="GO" id="GO:0044010">
    <property type="term" value="P:single-species biofilm formation"/>
    <property type="evidence" value="ECO:0007669"/>
    <property type="project" value="TreeGrafter"/>
</dbReference>
<comment type="caution">
    <text evidence="3">The sequence shown here is derived from an EMBL/GenBank/DDBJ whole genome shotgun (WGS) entry which is preliminary data.</text>
</comment>
<accession>A0A561R3J4</accession>
<dbReference type="GO" id="GO:0016740">
    <property type="term" value="F:transferase activity"/>
    <property type="evidence" value="ECO:0007669"/>
    <property type="project" value="UniProtKB-KW"/>
</dbReference>
<dbReference type="Pfam" id="PF00535">
    <property type="entry name" value="Glycos_transf_2"/>
    <property type="match status" value="1"/>
</dbReference>
<evidence type="ECO:0000259" key="1">
    <source>
        <dbReference type="Pfam" id="PF00535"/>
    </source>
</evidence>
<dbReference type="Gene3D" id="3.90.550.10">
    <property type="entry name" value="Spore Coat Polysaccharide Biosynthesis Protein SpsA, Chain A"/>
    <property type="match status" value="1"/>
</dbReference>
<dbReference type="EMBL" id="VIWP01000002">
    <property type="protein sequence ID" value="TWF57161.1"/>
    <property type="molecule type" value="Genomic_DNA"/>
</dbReference>
<organism evidence="3 4">
    <name type="scientific">Neorhizobium alkalisoli</name>
    <dbReference type="NCBI Taxonomy" id="528178"/>
    <lineage>
        <taxon>Bacteria</taxon>
        <taxon>Pseudomonadati</taxon>
        <taxon>Pseudomonadota</taxon>
        <taxon>Alphaproteobacteria</taxon>
        <taxon>Hyphomicrobiales</taxon>
        <taxon>Rhizobiaceae</taxon>
        <taxon>Rhizobium/Agrobacterium group</taxon>
        <taxon>Neorhizobium</taxon>
    </lineage>
</organism>
<evidence type="ECO:0000313" key="3">
    <source>
        <dbReference type="EMBL" id="TWF57161.1"/>
    </source>
</evidence>
<keyword evidence="4" id="KW-1185">Reference proteome</keyword>
<sequence length="1114" mass="125482">MHFDENYYVRMYPDLAHWGASALEHFNTWGWKENRNASVDFDTYFYKETYLGGEDATVSPLLHFEKTGRAAGNLTRPQHSFSLVETTQKASVGSVAIHCHAFYLSLLPELFSYLSDLKLHYKLYITVVRKVDVAAAEEFARDVLPAHVQVEVRLVPNQGRDLAPLFVGLEDVLEEHDIWCHVHTKFSPHVHFGSKWRAYLLDQLVGSDERVNGILAKFEQDDKLGLVYPDNYFEIKKHVDHGINRDALAELFSRLGVDDHLPEQLSHFAAGSMCWFRTKAMLPIVRAGLTIEEFGEEAAQIDGTLAHSLERALCLVPQKTGYEVLSYYAPAARPEALINPARCAIEDKDAVGRRWIRDTPAISASAPLPLQEHLPPFNSSGLQVHWVIPDFGPGAGGHTTIFRFVKMLDDQGFNQTIWIQNAFNHGYPAVAKARICAWYTQVSPRVVVRFLPDDVEAISGDVVIATDCWTAYPVARMTRFIHRFYFIQDWESEFHPAGELRFMASATYDFGFTALTAGKWLESKAKGAGMDTVCWYLGADLDVYQPATEPREYVSYRSSGGKSEMYNLLGRVVPANSLEQFVPSREIAGEVSETSPLPRIAFYARAYTPRRAVRLGLEALDLLARRGWRFHVDFFGEELDFAEKPFSYTAHGVLKPQDLAVLYQETDLGMVFSCTNYSLVPLEMMACDLPVLEIDTESTRAAYQEGSVWFSAPSVHAVADSLELLLSNPDERKALVENAKSFLETASWERSGEIVANAIREKVTGSGALDVAPLVSSLVADAQQRLAAPALYERPKVSIFIPTYNAGPEFDTVMDAVVAQKMDERFEIVVIDSGSTDETLSILEEKSRKHPIKLHSISSSEFGHGKTRNMGIDMALGDVVAIITQDACPASSAWLDRLVGGFQASDRVAGVFGRHVAYPLHELFEGKGLNDMFDRFRRVGPVFSWEREMPGFVERGSPTWQYHLQFYSDNNSCMRKSVWRELPYPDVPWGEDMIWASEIIRLGFEKVYVDDAVVYHSHDYDPRKLTEVGLQEGRMFLKHFGMHIVPDVDEGDRDRVAWDMALNAARNDEKMLEQLDAATPQLVMRRALQHAALIRGRMMGAREMADALRAPGRH</sequence>
<proteinExistence type="predicted"/>